<feature type="compositionally biased region" description="Low complexity" evidence="4">
    <location>
        <begin position="1541"/>
        <end position="1570"/>
    </location>
</feature>
<keyword evidence="7" id="KW-1185">Reference proteome</keyword>
<feature type="domain" description="GAR" evidence="5">
    <location>
        <begin position="1762"/>
        <end position="1836"/>
    </location>
</feature>
<feature type="region of interest" description="Disordered" evidence="4">
    <location>
        <begin position="19"/>
        <end position="43"/>
    </location>
</feature>
<evidence type="ECO:0000313" key="7">
    <source>
        <dbReference type="Proteomes" id="UP000078561"/>
    </source>
</evidence>
<dbReference type="OrthoDB" id="2250192at2759"/>
<dbReference type="GO" id="GO:0008017">
    <property type="term" value="F:microtubule binding"/>
    <property type="evidence" value="ECO:0007669"/>
    <property type="project" value="InterPro"/>
</dbReference>
<feature type="compositionally biased region" description="Gly residues" evidence="4">
    <location>
        <begin position="152"/>
        <end position="170"/>
    </location>
</feature>
<evidence type="ECO:0000256" key="3">
    <source>
        <dbReference type="ARBA" id="ARBA00023212"/>
    </source>
</evidence>
<sequence length="1928" mass="216146">MDTDRRKDEQQWEHAYDFFSEEHTIHGTNDTLPTDDTSTPITTTTTTTTATLQKYNITLTKKFDHEPAKSAPTTASATTPAPTSTPAAATTEGTDTAFGDDGISSGDQDDDGLFETRATLLMEQMASLHGQLGHMLPTRSYYNNNGTSSSSLGGGGGSSSGGGLIGGGGAATTTTTTSSLATLSSSSDSSPPPNMISCTYASPVSLNQGDQWGEVSLDGYSQQSSNNNTTQSNHTTNEGLLHPLQAAHEDITLYESNLMTMRRQMGLIKDGMEWIYHNNNSSTSSTSTSSNHLHHEQSLVTVDDQQDVSNQRQLARLSQMDQAYHSLQFRMDQAEHQFQAFRQGFNFSQACHGIRVALDTVQANMMQQKTMMTANHHQQVVQAWEESIAHTTHQLANLRLEYPDYFQPPPSEQQQQQPDGLDDNDDDDQQQQLVVHTRMYEDRWMAMQQKNELVRSWVEEVRVWFAEAERIRQWIDERRDQLEETTLPDPLAPLEEEDSSSGLLGLDKVKEWKDQHQTLETDMEHFDQQDMARLRSHVKTLTGKDLSPADTTTIEITLTTLTTLDKVMHALRTKRDRLHLLTQRALWEAEYAKTMQWLHTTENEVDSFLGTARWPCMDDDGVEKADLIDGLLSLEHKLSEFDKQGFTTTVDLFQDLDDAAQEDLPRHLEQRQTDCEQFFEDLFKRMAYVRKVVEQRLAMMDFMALVDQVAVDAQELQLDMEREAANVSAMVDNDEEQPLDEEGWADRVQAMQERIIPLASSQRIPYPAVTLMVDQEDNEAANQMIRQYVGHHRTQLVLMGEAVDGQWQTLKQKWQLQQRMKAMVGEADQWAGWAHDRSTVIQQNHQHLLNNSDTDGGGDDSGPTLGQLAEWERALNTIQAKAITKKTQIKQLGDKADGLLRLAADAGMMKNGLDKAVDGMIRAYQELDQTMAEHEAALADGRRRFELGHSAVDRQKELARFIQTLRTSLPGLKQTCGFMTGQSQVQDQERLETLTRAVDRISGDVAEKQAMVDLYLGGDDGDGDHSEMADAWTALMGEIAQLEVFRDTVQQWYDRQRRLSLVEATLAPLLSSNDNDDNDQQHTCAVGQEQLALLSTLGQDIGAVPDTTDPLQTANYSCAKERHQVLVNRAQTLVDEAQTKQQQRDQASAWQRYQDQVDQWVAAIEADCVALESKLAAQDQQVWDHIVGDVRSLAALTNSNNTSGSGTFAHHRSSWPQPPSSSPSSMDGDNRIKAALDRLDQTLAKEKRQAMTIRHLHVHAKAAQDLHAWLDNCGAALNQLTLDIGVQDELDVRASLGRFEAKLESMQPALAGFGRLEQKILLGLGDDEAWRKEKLLGIGRGLQAGFDQVGTQLKDIALATDRHRHHVGIARKMKDLLHMIGGYRDTLAAIRIPVEVTHGAIHDYTSIATPSEHRQQQQDGDNDCLSPWLLTCPLSMLPTDEGLALVREALDRLEHDMQVHLDNGALQELDDALLTNGMAEKEQLFMDQRKEITEAIAGLTRGIQEKRRWLAEASKLEFILTVLEEWEVLLSALAEVVDRATPSSSSTTTTTTTDPSTMAATGQQQQQANNRRAELQAKLIDLDTRYRYYEPNIQALVKEAQLVMMMHDGKDSRIVAYYDQLTGQWRQLQQLALAKKQALMTKIGPLAEPLEMSGLHDALPRGYHRRFNQQQQQQQEPRPRPMTTMSTRTTTTTTAPVDRGCARKASYQQLTDQRRRRTVTPTSAGASPRLMTAERAKKRSSWREPGPQETLRSMSPVAYVADPKNDLDVALGNIVNDSPYAIKVKMVPGEVGRYWFGKKNPKLAYCRILRSRMVMVRVGGGWVELSQFLRDHALLEEGRFSSTRAITPTPTATTVVKKRHSHPPSTPGLRHSRSTPFEPASYYCHPTSPHGIKNGNKFLVTDDDGNQVQVTMTKAKSKQTSAYRTPWR</sequence>
<feature type="compositionally biased region" description="Low complexity" evidence="4">
    <location>
        <begin position="28"/>
        <end position="43"/>
    </location>
</feature>
<feature type="region of interest" description="Disordered" evidence="4">
    <location>
        <begin position="1540"/>
        <end position="1571"/>
    </location>
</feature>
<dbReference type="Gene3D" id="3.30.920.20">
    <property type="entry name" value="Gas2-like domain"/>
    <property type="match status" value="1"/>
</dbReference>
<dbReference type="Pfam" id="PF02187">
    <property type="entry name" value="GAS2"/>
    <property type="match status" value="1"/>
</dbReference>
<feature type="compositionally biased region" description="Low complexity" evidence="4">
    <location>
        <begin position="69"/>
        <end position="91"/>
    </location>
</feature>
<dbReference type="STRING" id="4829.A0A168LQ74"/>
<keyword evidence="2" id="KW-0963">Cytoplasm</keyword>
<accession>A0A168LQ74</accession>
<dbReference type="InterPro" id="IPR036534">
    <property type="entry name" value="GAR_dom_sf"/>
</dbReference>
<feature type="region of interest" description="Disordered" evidence="4">
    <location>
        <begin position="63"/>
        <end position="111"/>
    </location>
</feature>
<dbReference type="GO" id="GO:0005856">
    <property type="term" value="C:cytoskeleton"/>
    <property type="evidence" value="ECO:0007669"/>
    <property type="project" value="UniProtKB-SubCell"/>
</dbReference>
<evidence type="ECO:0000256" key="1">
    <source>
        <dbReference type="ARBA" id="ARBA00004245"/>
    </source>
</evidence>
<feature type="compositionally biased region" description="Low complexity" evidence="4">
    <location>
        <begin position="221"/>
        <end position="237"/>
    </location>
</feature>
<feature type="region of interest" description="Disordered" evidence="4">
    <location>
        <begin position="1667"/>
        <end position="1694"/>
    </location>
</feature>
<feature type="compositionally biased region" description="Polar residues" evidence="4">
    <location>
        <begin position="196"/>
        <end position="210"/>
    </location>
</feature>
<evidence type="ECO:0000313" key="6">
    <source>
        <dbReference type="EMBL" id="SAL97276.1"/>
    </source>
</evidence>
<proteinExistence type="predicted"/>
<reference evidence="6" key="1">
    <citation type="submission" date="2016-04" db="EMBL/GenBank/DDBJ databases">
        <authorList>
            <person name="Evans L.H."/>
            <person name="Alamgir A."/>
            <person name="Owens N."/>
            <person name="Weber N.D."/>
            <person name="Virtaneva K."/>
            <person name="Barbian K."/>
            <person name="Babar A."/>
            <person name="Rosenke K."/>
        </authorList>
    </citation>
    <scope>NUCLEOTIDE SEQUENCE [LARGE SCALE GENOMIC DNA]</scope>
    <source>
        <strain evidence="6">CBS 101.48</strain>
    </source>
</reference>
<dbReference type="InParanoid" id="A0A168LQ74"/>
<feature type="region of interest" description="Disordered" evidence="4">
    <location>
        <begin position="403"/>
        <end position="428"/>
    </location>
</feature>
<feature type="region of interest" description="Disordered" evidence="4">
    <location>
        <begin position="1708"/>
        <end position="1750"/>
    </location>
</feature>
<dbReference type="EMBL" id="LT551651">
    <property type="protein sequence ID" value="SAL97276.1"/>
    <property type="molecule type" value="Genomic_DNA"/>
</dbReference>
<name>A0A168LQ74_ABSGL</name>
<protein>
    <recommendedName>
        <fullName evidence="5">GAR domain-containing protein</fullName>
    </recommendedName>
</protein>
<gene>
    <name evidence="6" type="primary">ABSGL_02750.1 scaffold 3763</name>
</gene>
<dbReference type="Gene3D" id="1.20.58.60">
    <property type="match status" value="1"/>
</dbReference>
<evidence type="ECO:0000256" key="4">
    <source>
        <dbReference type="SAM" id="MobiDB-lite"/>
    </source>
</evidence>
<dbReference type="Proteomes" id="UP000078561">
    <property type="component" value="Unassembled WGS sequence"/>
</dbReference>
<evidence type="ECO:0000256" key="2">
    <source>
        <dbReference type="ARBA" id="ARBA00022490"/>
    </source>
</evidence>
<feature type="region of interest" description="Disordered" evidence="4">
    <location>
        <begin position="147"/>
        <end position="237"/>
    </location>
</feature>
<feature type="region of interest" description="Disordered" evidence="4">
    <location>
        <begin position="1203"/>
        <end position="1230"/>
    </location>
</feature>
<dbReference type="SMART" id="SM00243">
    <property type="entry name" value="GAS2"/>
    <property type="match status" value="1"/>
</dbReference>
<keyword evidence="3" id="KW-0206">Cytoskeleton</keyword>
<feature type="compositionally biased region" description="Low complexity" evidence="4">
    <location>
        <begin position="171"/>
        <end position="189"/>
    </location>
</feature>
<feature type="compositionally biased region" description="Low complexity" evidence="4">
    <location>
        <begin position="1669"/>
        <end position="1694"/>
    </location>
</feature>
<dbReference type="OMA" id="CGFMTGQ"/>
<organism evidence="6">
    <name type="scientific">Absidia glauca</name>
    <name type="common">Pin mould</name>
    <dbReference type="NCBI Taxonomy" id="4829"/>
    <lineage>
        <taxon>Eukaryota</taxon>
        <taxon>Fungi</taxon>
        <taxon>Fungi incertae sedis</taxon>
        <taxon>Mucoromycota</taxon>
        <taxon>Mucoromycotina</taxon>
        <taxon>Mucoromycetes</taxon>
        <taxon>Mucorales</taxon>
        <taxon>Cunninghamellaceae</taxon>
        <taxon>Absidia</taxon>
    </lineage>
</organism>
<dbReference type="SUPFAM" id="SSF143575">
    <property type="entry name" value="GAS2 domain-like"/>
    <property type="match status" value="1"/>
</dbReference>
<dbReference type="InterPro" id="IPR003108">
    <property type="entry name" value="GAR_dom"/>
</dbReference>
<comment type="subcellular location">
    <subcellularLocation>
        <location evidence="1">Cytoplasm</location>
        <location evidence="1">Cytoskeleton</location>
    </subcellularLocation>
</comment>
<evidence type="ECO:0000259" key="5">
    <source>
        <dbReference type="PROSITE" id="PS51460"/>
    </source>
</evidence>
<dbReference type="PROSITE" id="PS51460">
    <property type="entry name" value="GAR"/>
    <property type="match status" value="1"/>
</dbReference>
<feature type="region of interest" description="Disordered" evidence="4">
    <location>
        <begin position="1851"/>
        <end position="1875"/>
    </location>
</feature>